<dbReference type="EMBL" id="CP011129">
    <property type="protein sequence ID" value="ALN81234.1"/>
    <property type="molecule type" value="Genomic_DNA"/>
</dbReference>
<sequence length="173" mass="18313">MHGGLLAAIAVATLSPACSRQVKRVYIDPQRLRTEPMPALTCGYRLTEVVDGRPAGERIGGLGRHQLMLEDAPTLVKGQLLKAGLSADAPAGAAAVKLEIKRLYLIQSQTSKVPVAVYQVSLEGAAPFLIRASKASVNWNGSENEAYTALGAALQDANQQLFVALNGRCPHKG</sequence>
<dbReference type="AlphaFoldDB" id="A0A0S2FCD7"/>
<evidence type="ECO:0000313" key="2">
    <source>
        <dbReference type="Proteomes" id="UP000060787"/>
    </source>
</evidence>
<name>A0A0S2FCD7_LYSAN</name>
<dbReference type="PATRIC" id="fig|84531.8.peg.3114"/>
<proteinExistence type="predicted"/>
<dbReference type="KEGG" id="lab:LA76x_3106"/>
<keyword evidence="2" id="KW-1185">Reference proteome</keyword>
<dbReference type="Proteomes" id="UP000060787">
    <property type="component" value="Chromosome"/>
</dbReference>
<gene>
    <name evidence="1" type="ORF">LA76x_3106</name>
</gene>
<organism evidence="1 2">
    <name type="scientific">Lysobacter antibioticus</name>
    <dbReference type="NCBI Taxonomy" id="84531"/>
    <lineage>
        <taxon>Bacteria</taxon>
        <taxon>Pseudomonadati</taxon>
        <taxon>Pseudomonadota</taxon>
        <taxon>Gammaproteobacteria</taxon>
        <taxon>Lysobacterales</taxon>
        <taxon>Lysobacteraceae</taxon>
        <taxon>Lysobacter</taxon>
    </lineage>
</organism>
<protein>
    <recommendedName>
        <fullName evidence="3">Lipoprotein</fullName>
    </recommendedName>
</protein>
<evidence type="ECO:0000313" key="1">
    <source>
        <dbReference type="EMBL" id="ALN81234.1"/>
    </source>
</evidence>
<evidence type="ECO:0008006" key="3">
    <source>
        <dbReference type="Google" id="ProtNLM"/>
    </source>
</evidence>
<accession>A0A0S2FCD7</accession>
<reference evidence="1 2" key="1">
    <citation type="journal article" date="2015" name="BMC Genomics">
        <title>Comparative genomics and metabolic profiling of the genus Lysobacter.</title>
        <authorList>
            <person name="de Bruijn I."/>
            <person name="Cheng X."/>
            <person name="de Jager V."/>
            <person name="Exposito R.G."/>
            <person name="Watrous J."/>
            <person name="Patel N."/>
            <person name="Postma J."/>
            <person name="Dorrestein P.C."/>
            <person name="Kobayashi D."/>
            <person name="Raaijmakers J.M."/>
        </authorList>
    </citation>
    <scope>NUCLEOTIDE SEQUENCE [LARGE SCALE GENOMIC DNA]</scope>
    <source>
        <strain evidence="1 2">76</strain>
    </source>
</reference>